<gene>
    <name evidence="1" type="ORF">J2739_005282</name>
</gene>
<organism evidence="1 2">
    <name type="scientific">Variovorax soli</name>
    <dbReference type="NCBI Taxonomy" id="376815"/>
    <lineage>
        <taxon>Bacteria</taxon>
        <taxon>Pseudomonadati</taxon>
        <taxon>Pseudomonadota</taxon>
        <taxon>Betaproteobacteria</taxon>
        <taxon>Burkholderiales</taxon>
        <taxon>Comamonadaceae</taxon>
        <taxon>Variovorax</taxon>
    </lineage>
</organism>
<comment type="caution">
    <text evidence="1">The sequence shown here is derived from an EMBL/GenBank/DDBJ whole genome shotgun (WGS) entry which is preliminary data.</text>
</comment>
<protein>
    <submittedName>
        <fullName evidence="1">Uncharacterized protein</fullName>
    </submittedName>
</protein>
<accession>A0ABU1NN83</accession>
<sequence length="101" mass="11109">MSAISRIMDGAVQGRPISASWCRDSASLSSDLFAVRDYKLLDVGKKKSDTPISTGEYVQHYSIRVESSNRGGMPIVKDWGFLMKYGDLNLGGIGWCVAYII</sequence>
<name>A0ABU1NN83_9BURK</name>
<evidence type="ECO:0000313" key="2">
    <source>
        <dbReference type="Proteomes" id="UP001184230"/>
    </source>
</evidence>
<reference evidence="1 2" key="1">
    <citation type="submission" date="2023-07" db="EMBL/GenBank/DDBJ databases">
        <title>Sorghum-associated microbial communities from plants grown in Nebraska, USA.</title>
        <authorList>
            <person name="Schachtman D."/>
        </authorList>
    </citation>
    <scope>NUCLEOTIDE SEQUENCE [LARGE SCALE GENOMIC DNA]</scope>
    <source>
        <strain evidence="1 2">DS1781</strain>
    </source>
</reference>
<dbReference type="EMBL" id="JAVDRF010000017">
    <property type="protein sequence ID" value="MDR6539486.1"/>
    <property type="molecule type" value="Genomic_DNA"/>
</dbReference>
<evidence type="ECO:0000313" key="1">
    <source>
        <dbReference type="EMBL" id="MDR6539486.1"/>
    </source>
</evidence>
<keyword evidence="2" id="KW-1185">Reference proteome</keyword>
<dbReference type="Proteomes" id="UP001184230">
    <property type="component" value="Unassembled WGS sequence"/>
</dbReference>
<dbReference type="RefSeq" id="WP_309907212.1">
    <property type="nucleotide sequence ID" value="NZ_JAVDRF010000017.1"/>
</dbReference>
<proteinExistence type="predicted"/>